<dbReference type="GO" id="GO:0003677">
    <property type="term" value="F:DNA binding"/>
    <property type="evidence" value="ECO:0007669"/>
    <property type="project" value="UniProtKB-UniRule"/>
</dbReference>
<evidence type="ECO:0000313" key="8">
    <source>
        <dbReference type="Proteomes" id="UP001445076"/>
    </source>
</evidence>
<keyword evidence="2 4" id="KW-0238">DNA-binding</keyword>
<feature type="DNA-binding region" description="HMG box" evidence="4">
    <location>
        <begin position="152"/>
        <end position="225"/>
    </location>
</feature>
<reference evidence="7 8" key="1">
    <citation type="journal article" date="2024" name="BMC Genomics">
        <title>Genome assembly of redclaw crayfish (Cherax quadricarinatus) provides insights into its immune adaptation and hypoxia tolerance.</title>
        <authorList>
            <person name="Liu Z."/>
            <person name="Zheng J."/>
            <person name="Li H."/>
            <person name="Fang K."/>
            <person name="Wang S."/>
            <person name="He J."/>
            <person name="Zhou D."/>
            <person name="Weng S."/>
            <person name="Chi M."/>
            <person name="Gu Z."/>
            <person name="He J."/>
            <person name="Li F."/>
            <person name="Wang M."/>
        </authorList>
    </citation>
    <scope>NUCLEOTIDE SEQUENCE [LARGE SCALE GENOMIC DNA]</scope>
    <source>
        <strain evidence="7">ZL_2023a</strain>
    </source>
</reference>
<dbReference type="EMBL" id="JARKIK010000072">
    <property type="protein sequence ID" value="KAK8728319.1"/>
    <property type="molecule type" value="Genomic_DNA"/>
</dbReference>
<evidence type="ECO:0000256" key="2">
    <source>
        <dbReference type="ARBA" id="ARBA00023125"/>
    </source>
</evidence>
<dbReference type="GO" id="GO:0005634">
    <property type="term" value="C:nucleus"/>
    <property type="evidence" value="ECO:0007669"/>
    <property type="project" value="UniProtKB-SubCell"/>
</dbReference>
<dbReference type="PROSITE" id="PS50118">
    <property type="entry name" value="HMG_BOX_2"/>
    <property type="match status" value="1"/>
</dbReference>
<dbReference type="GO" id="GO:0006357">
    <property type="term" value="P:regulation of transcription by RNA polymerase II"/>
    <property type="evidence" value="ECO:0007669"/>
    <property type="project" value="TreeGrafter"/>
</dbReference>
<evidence type="ECO:0000256" key="1">
    <source>
        <dbReference type="ARBA" id="ARBA00004123"/>
    </source>
</evidence>
<name>A0AAW0WKK4_CHEQU</name>
<dbReference type="AlphaFoldDB" id="A0AAW0WKK4"/>
<feature type="compositionally biased region" description="Polar residues" evidence="5">
    <location>
        <begin position="126"/>
        <end position="136"/>
    </location>
</feature>
<organism evidence="7 8">
    <name type="scientific">Cherax quadricarinatus</name>
    <name type="common">Australian red claw crayfish</name>
    <dbReference type="NCBI Taxonomy" id="27406"/>
    <lineage>
        <taxon>Eukaryota</taxon>
        <taxon>Metazoa</taxon>
        <taxon>Ecdysozoa</taxon>
        <taxon>Arthropoda</taxon>
        <taxon>Crustacea</taxon>
        <taxon>Multicrustacea</taxon>
        <taxon>Malacostraca</taxon>
        <taxon>Eumalacostraca</taxon>
        <taxon>Eucarida</taxon>
        <taxon>Decapoda</taxon>
        <taxon>Pleocyemata</taxon>
        <taxon>Astacidea</taxon>
        <taxon>Parastacoidea</taxon>
        <taxon>Parastacidae</taxon>
        <taxon>Cherax</taxon>
    </lineage>
</organism>
<accession>A0AAW0WKK4</accession>
<dbReference type="Pfam" id="PF24245">
    <property type="entry name" value="INO80F"/>
    <property type="match status" value="1"/>
</dbReference>
<dbReference type="Gene3D" id="1.10.30.10">
    <property type="entry name" value="High mobility group box domain"/>
    <property type="match status" value="1"/>
</dbReference>
<keyword evidence="3 4" id="KW-0539">Nucleus</keyword>
<evidence type="ECO:0000256" key="3">
    <source>
        <dbReference type="ARBA" id="ARBA00023242"/>
    </source>
</evidence>
<evidence type="ECO:0000256" key="5">
    <source>
        <dbReference type="SAM" id="MobiDB-lite"/>
    </source>
</evidence>
<dbReference type="Proteomes" id="UP001445076">
    <property type="component" value="Unassembled WGS sequence"/>
</dbReference>
<proteinExistence type="predicted"/>
<dbReference type="SMART" id="SM00398">
    <property type="entry name" value="HMG"/>
    <property type="match status" value="1"/>
</dbReference>
<dbReference type="InterPro" id="IPR050342">
    <property type="entry name" value="HMGB"/>
</dbReference>
<evidence type="ECO:0000259" key="6">
    <source>
        <dbReference type="PROSITE" id="PS50118"/>
    </source>
</evidence>
<feature type="domain" description="HMG box" evidence="6">
    <location>
        <begin position="152"/>
        <end position="225"/>
    </location>
</feature>
<gene>
    <name evidence="7" type="ORF">OTU49_009225</name>
</gene>
<feature type="compositionally biased region" description="Polar residues" evidence="5">
    <location>
        <begin position="1"/>
        <end position="10"/>
    </location>
</feature>
<feature type="non-terminal residue" evidence="7">
    <location>
        <position position="1"/>
    </location>
</feature>
<comment type="subcellular location">
    <subcellularLocation>
        <location evidence="1">Nucleus</location>
    </subcellularLocation>
</comment>
<feature type="compositionally biased region" description="Basic and acidic residues" evidence="5">
    <location>
        <begin position="140"/>
        <end position="151"/>
    </location>
</feature>
<dbReference type="SUPFAM" id="SSF47095">
    <property type="entry name" value="HMG-box"/>
    <property type="match status" value="1"/>
</dbReference>
<dbReference type="InterPro" id="IPR036910">
    <property type="entry name" value="HMG_box_dom_sf"/>
</dbReference>
<evidence type="ECO:0000256" key="4">
    <source>
        <dbReference type="PROSITE-ProRule" id="PRU00267"/>
    </source>
</evidence>
<dbReference type="PANTHER" id="PTHR48112">
    <property type="entry name" value="HIGH MOBILITY GROUP PROTEIN DSP1"/>
    <property type="match status" value="1"/>
</dbReference>
<dbReference type="InterPro" id="IPR009071">
    <property type="entry name" value="HMG_box_dom"/>
</dbReference>
<feature type="region of interest" description="Disordered" evidence="5">
    <location>
        <begin position="115"/>
        <end position="156"/>
    </location>
</feature>
<feature type="region of interest" description="Disordered" evidence="5">
    <location>
        <begin position="1"/>
        <end position="21"/>
    </location>
</feature>
<dbReference type="InterPro" id="IPR056513">
    <property type="entry name" value="INO80F"/>
</dbReference>
<dbReference type="PANTHER" id="PTHR48112:SF22">
    <property type="entry name" value="MITOCHONDRIAL TRANSCRIPTION FACTOR A, ISOFORM B"/>
    <property type="match status" value="1"/>
</dbReference>
<keyword evidence="8" id="KW-1185">Reference proteome</keyword>
<protein>
    <recommendedName>
        <fullName evidence="6">HMG box domain-containing protein</fullName>
    </recommendedName>
</protein>
<sequence>TLKANNNNTMFAGAGEDEDNSQHEANIMPGFASLENSTEDKYYKKYNAILRRCSCVQKENEMLVNRVYQVKKIVRRLRKERKFLMEELDKRDDNYRSLPLTFAIEDEDKSFALPQTSSLPALGRPRSTNSSSSVKRQLQVKREKMERDPSTPKRPSNAFLQFCQEQRDSTTVQHLQQTGRPIDKKQLTKLLAARWSALSEDDKKVYIEKYERDKERYCEERRLYENRKVE</sequence>
<evidence type="ECO:0000313" key="7">
    <source>
        <dbReference type="EMBL" id="KAK8728319.1"/>
    </source>
</evidence>
<comment type="caution">
    <text evidence="7">The sequence shown here is derived from an EMBL/GenBank/DDBJ whole genome shotgun (WGS) entry which is preliminary data.</text>
</comment>
<dbReference type="Pfam" id="PF00505">
    <property type="entry name" value="HMG_box"/>
    <property type="match status" value="1"/>
</dbReference>